<name>A0A3N4LDF7_9PEZI</name>
<dbReference type="Proteomes" id="UP000267821">
    <property type="component" value="Unassembled WGS sequence"/>
</dbReference>
<accession>A0A3N4LDF7</accession>
<dbReference type="InParanoid" id="A0A3N4LDF7"/>
<dbReference type="GO" id="GO:0005763">
    <property type="term" value="C:mitochondrial small ribosomal subunit"/>
    <property type="evidence" value="ECO:0007669"/>
    <property type="project" value="TreeGrafter"/>
</dbReference>
<gene>
    <name evidence="2" type="ORF">L211DRAFT_842583</name>
</gene>
<dbReference type="AlphaFoldDB" id="A0A3N4LDF7"/>
<reference evidence="2 3" key="1">
    <citation type="journal article" date="2018" name="Nat. Ecol. Evol.">
        <title>Pezizomycetes genomes reveal the molecular basis of ectomycorrhizal truffle lifestyle.</title>
        <authorList>
            <person name="Murat C."/>
            <person name="Payen T."/>
            <person name="Noel B."/>
            <person name="Kuo A."/>
            <person name="Morin E."/>
            <person name="Chen J."/>
            <person name="Kohler A."/>
            <person name="Krizsan K."/>
            <person name="Balestrini R."/>
            <person name="Da Silva C."/>
            <person name="Montanini B."/>
            <person name="Hainaut M."/>
            <person name="Levati E."/>
            <person name="Barry K.W."/>
            <person name="Belfiori B."/>
            <person name="Cichocki N."/>
            <person name="Clum A."/>
            <person name="Dockter R.B."/>
            <person name="Fauchery L."/>
            <person name="Guy J."/>
            <person name="Iotti M."/>
            <person name="Le Tacon F."/>
            <person name="Lindquist E.A."/>
            <person name="Lipzen A."/>
            <person name="Malagnac F."/>
            <person name="Mello A."/>
            <person name="Molinier V."/>
            <person name="Miyauchi S."/>
            <person name="Poulain J."/>
            <person name="Riccioni C."/>
            <person name="Rubini A."/>
            <person name="Sitrit Y."/>
            <person name="Splivallo R."/>
            <person name="Traeger S."/>
            <person name="Wang M."/>
            <person name="Zifcakova L."/>
            <person name="Wipf D."/>
            <person name="Zambonelli A."/>
            <person name="Paolocci F."/>
            <person name="Nowrousian M."/>
            <person name="Ottonello S."/>
            <person name="Baldrian P."/>
            <person name="Spatafora J.W."/>
            <person name="Henrissat B."/>
            <person name="Nagy L.G."/>
            <person name="Aury J.M."/>
            <person name="Wincker P."/>
            <person name="Grigoriev I.V."/>
            <person name="Bonfante P."/>
            <person name="Martin F.M."/>
        </authorList>
    </citation>
    <scope>NUCLEOTIDE SEQUENCE [LARGE SCALE GENOMIC DNA]</scope>
    <source>
        <strain evidence="2 3">ATCC MYA-4762</strain>
    </source>
</reference>
<dbReference type="OrthoDB" id="283424at2759"/>
<dbReference type="InterPro" id="IPR039848">
    <property type="entry name" value="Ribosomal_mS35_mt"/>
</dbReference>
<evidence type="ECO:0000259" key="1">
    <source>
        <dbReference type="Pfam" id="PF10213"/>
    </source>
</evidence>
<feature type="domain" description="Small ribosomal subunit protein mS35 mitochondrial conserved" evidence="1">
    <location>
        <begin position="1"/>
        <end position="104"/>
    </location>
</feature>
<evidence type="ECO:0000313" key="3">
    <source>
        <dbReference type="Proteomes" id="UP000267821"/>
    </source>
</evidence>
<dbReference type="EMBL" id="ML121588">
    <property type="protein sequence ID" value="RPB19509.1"/>
    <property type="molecule type" value="Genomic_DNA"/>
</dbReference>
<keyword evidence="3" id="KW-1185">Reference proteome</keyword>
<protein>
    <recommendedName>
        <fullName evidence="1">Small ribosomal subunit protein mS35 mitochondrial conserved domain-containing protein</fullName>
    </recommendedName>
</protein>
<dbReference type="Pfam" id="PF10213">
    <property type="entry name" value="MRP-S28"/>
    <property type="match status" value="1"/>
</dbReference>
<organism evidence="2 3">
    <name type="scientific">Terfezia boudieri ATCC MYA-4762</name>
    <dbReference type="NCBI Taxonomy" id="1051890"/>
    <lineage>
        <taxon>Eukaryota</taxon>
        <taxon>Fungi</taxon>
        <taxon>Dikarya</taxon>
        <taxon>Ascomycota</taxon>
        <taxon>Pezizomycotina</taxon>
        <taxon>Pezizomycetes</taxon>
        <taxon>Pezizales</taxon>
        <taxon>Pezizaceae</taxon>
        <taxon>Terfezia</taxon>
    </lineage>
</organism>
<sequence length="125" mass="14893">MGEEHPSESKVVMEFTTKDLGLEPVSQRKLIKLAGARYNPEKDLVHMSCEMFETQAQNKRYLSDLLDKLLVEAKDLTDDFEDIPLDFRHFEKKFTIKPKFPVEWRMMKKKREALKQMRMQQMGLR</sequence>
<dbReference type="PANTHER" id="PTHR13490">
    <property type="entry name" value="MITOCHONDRIAL 28S RIBOSOMAL PROTEIN S28"/>
    <property type="match status" value="1"/>
</dbReference>
<evidence type="ECO:0000313" key="2">
    <source>
        <dbReference type="EMBL" id="RPB19509.1"/>
    </source>
</evidence>
<proteinExistence type="predicted"/>
<dbReference type="GO" id="GO:0003735">
    <property type="term" value="F:structural constituent of ribosome"/>
    <property type="evidence" value="ECO:0007669"/>
    <property type="project" value="InterPro"/>
</dbReference>
<dbReference type="GO" id="GO:0032543">
    <property type="term" value="P:mitochondrial translation"/>
    <property type="evidence" value="ECO:0007669"/>
    <property type="project" value="InterPro"/>
</dbReference>
<dbReference type="PANTHER" id="PTHR13490:SF0">
    <property type="entry name" value="SMALL RIBOSOMAL SUBUNIT PROTEIN MS35"/>
    <property type="match status" value="1"/>
</dbReference>
<dbReference type="STRING" id="1051890.A0A3N4LDF7"/>
<dbReference type="InterPro" id="IPR019349">
    <property type="entry name" value="Ribosomal_mS35_mit"/>
</dbReference>